<reference evidence="1 2" key="1">
    <citation type="submission" date="2020-04" db="EMBL/GenBank/DDBJ databases">
        <title>Advantages and limits of metagenomic assembly and binning of a giant virus.</title>
        <authorList>
            <person name="Schulz F."/>
            <person name="Andreani J."/>
            <person name="Francis R."/>
            <person name="Boudjemaa H."/>
            <person name="Bou Khalil J.Y."/>
            <person name="Lee J."/>
            <person name="La Scola B."/>
            <person name="Woyke T."/>
        </authorList>
    </citation>
    <scope>NUCLEOTIDE SEQUENCE [LARGE SCALE GENOMIC DNA]</scope>
    <source>
        <strain evidence="1 2">FV1/VV64</strain>
    </source>
</reference>
<organism evidence="1 2">
    <name type="scientific">Fadolivirus FV1/VV64</name>
    <dbReference type="NCBI Taxonomy" id="3070911"/>
    <lineage>
        <taxon>Viruses</taxon>
        <taxon>Varidnaviria</taxon>
        <taxon>Bamfordvirae</taxon>
        <taxon>Nucleocytoviricota</taxon>
        <taxon>Megaviricetes</taxon>
        <taxon>Imitervirales</taxon>
        <taxon>Mimiviridae</taxon>
        <taxon>Klosneuvirinae</taxon>
        <taxon>Fadolivirus</taxon>
        <taxon>Fadolivirus algeromassiliense</taxon>
    </lineage>
</organism>
<protein>
    <submittedName>
        <fullName evidence="1">Uncharacterized protein</fullName>
    </submittedName>
</protein>
<gene>
    <name evidence="1" type="ORF">Fadolivirus_1_718</name>
</gene>
<evidence type="ECO:0000313" key="1">
    <source>
        <dbReference type="EMBL" id="QKF94176.1"/>
    </source>
</evidence>
<dbReference type="Gene3D" id="1.20.272.10">
    <property type="match status" value="1"/>
</dbReference>
<name>A0A7D3V7M6_9VIRU</name>
<keyword evidence="2" id="KW-1185">Reference proteome</keyword>
<sequence>MNRTLDYWFGTPKEKEKISKQKNIFYFDSNTMESKWLNKKPKDTTFNTIVKWNEMSILLCTNLKEHDYLLPVETVYNMNHITYLKSNLQKCIRRKLNDKAIKTAHHLIKLNINEFLRRISIIIIEDVILHQSYSTIVWLMAATSSKKTIFKPNKYIIDWLLGLVNTLCDINECDHIDIDNTKYDITKFDDYDLLYSLQFRIEYGGMNGDIVMLNYITGVWFDRFRNNKNCNTSEIHQIDSDTVIDLSLDDWKLDGDNCAGIDFHCAPYIIDTLSKRYNTYLENKIQTAIWNCSSGINYRKLNEKSERDIEIWNVIEKDFYKLQQNVLYKKIFGLVH</sequence>
<dbReference type="EMBL" id="MT418680">
    <property type="protein sequence ID" value="QKF94176.1"/>
    <property type="molecule type" value="Genomic_DNA"/>
</dbReference>
<dbReference type="Proteomes" id="UP001162001">
    <property type="component" value="Segment"/>
</dbReference>
<accession>A0A7D3V7M6</accession>
<evidence type="ECO:0000313" key="2">
    <source>
        <dbReference type="Proteomes" id="UP001162001"/>
    </source>
</evidence>
<proteinExistence type="predicted"/>